<dbReference type="Proteomes" id="UP000001449">
    <property type="component" value="Chromosome 18"/>
</dbReference>
<feature type="region of interest" description="Disordered" evidence="1">
    <location>
        <begin position="247"/>
        <end position="272"/>
    </location>
</feature>
<evidence type="ECO:0000313" key="3">
    <source>
        <dbReference type="Proteomes" id="UP000001449"/>
    </source>
</evidence>
<gene>
    <name evidence="2" type="ORF">THAPS_10795</name>
</gene>
<evidence type="ECO:0000256" key="1">
    <source>
        <dbReference type="SAM" id="MobiDB-lite"/>
    </source>
</evidence>
<name>B5YLI7_THAPS</name>
<dbReference type="InParanoid" id="B5YLI7"/>
<feature type="compositionally biased region" description="Low complexity" evidence="1">
    <location>
        <begin position="96"/>
        <end position="109"/>
    </location>
</feature>
<dbReference type="RefSeq" id="XP_002295520.1">
    <property type="nucleotide sequence ID" value="XM_002295484.1"/>
</dbReference>
<accession>B5YLI7</accession>
<evidence type="ECO:0000313" key="2">
    <source>
        <dbReference type="EMBL" id="ACI64237.1"/>
    </source>
</evidence>
<organism evidence="2 3">
    <name type="scientific">Thalassiosira pseudonana</name>
    <name type="common">Marine diatom</name>
    <name type="synonym">Cyclotella nana</name>
    <dbReference type="NCBI Taxonomy" id="35128"/>
    <lineage>
        <taxon>Eukaryota</taxon>
        <taxon>Sar</taxon>
        <taxon>Stramenopiles</taxon>
        <taxon>Ochrophyta</taxon>
        <taxon>Bacillariophyta</taxon>
        <taxon>Coscinodiscophyceae</taxon>
        <taxon>Thalassiosirophycidae</taxon>
        <taxon>Thalassiosirales</taxon>
        <taxon>Thalassiosiraceae</taxon>
        <taxon>Thalassiosira</taxon>
    </lineage>
</organism>
<dbReference type="AlphaFoldDB" id="B5YLI7"/>
<dbReference type="PaxDb" id="35128-Thaps10795"/>
<dbReference type="EMBL" id="CP001159">
    <property type="protein sequence ID" value="ACI64237.1"/>
    <property type="molecule type" value="Genomic_DNA"/>
</dbReference>
<protein>
    <submittedName>
        <fullName evidence="2">Uncharacterized protein</fullName>
    </submittedName>
</protein>
<reference evidence="2 3" key="2">
    <citation type="journal article" date="2008" name="Nature">
        <title>The Phaeodactylum genome reveals the evolutionary history of diatom genomes.</title>
        <authorList>
            <person name="Bowler C."/>
            <person name="Allen A.E."/>
            <person name="Badger J.H."/>
            <person name="Grimwood J."/>
            <person name="Jabbari K."/>
            <person name="Kuo A."/>
            <person name="Maheswari U."/>
            <person name="Martens C."/>
            <person name="Maumus F."/>
            <person name="Otillar R.P."/>
            <person name="Rayko E."/>
            <person name="Salamov A."/>
            <person name="Vandepoele K."/>
            <person name="Beszteri B."/>
            <person name="Gruber A."/>
            <person name="Heijde M."/>
            <person name="Katinka M."/>
            <person name="Mock T."/>
            <person name="Valentin K."/>
            <person name="Verret F."/>
            <person name="Berges J.A."/>
            <person name="Brownlee C."/>
            <person name="Cadoret J.P."/>
            <person name="Chiovitti A."/>
            <person name="Choi C.J."/>
            <person name="Coesel S."/>
            <person name="De Martino A."/>
            <person name="Detter J.C."/>
            <person name="Durkin C."/>
            <person name="Falciatore A."/>
            <person name="Fournet J."/>
            <person name="Haruta M."/>
            <person name="Huysman M.J."/>
            <person name="Jenkins B.D."/>
            <person name="Jiroutova K."/>
            <person name="Jorgensen R.E."/>
            <person name="Joubert Y."/>
            <person name="Kaplan A."/>
            <person name="Kroger N."/>
            <person name="Kroth P.G."/>
            <person name="La Roche J."/>
            <person name="Lindquist E."/>
            <person name="Lommer M."/>
            <person name="Martin-Jezequel V."/>
            <person name="Lopez P.J."/>
            <person name="Lucas S."/>
            <person name="Mangogna M."/>
            <person name="McGinnis K."/>
            <person name="Medlin L.K."/>
            <person name="Montsant A."/>
            <person name="Oudot-Le Secq M.P."/>
            <person name="Napoli C."/>
            <person name="Obornik M."/>
            <person name="Parker M.S."/>
            <person name="Petit J.L."/>
            <person name="Porcel B.M."/>
            <person name="Poulsen N."/>
            <person name="Robison M."/>
            <person name="Rychlewski L."/>
            <person name="Rynearson T.A."/>
            <person name="Schmutz J."/>
            <person name="Shapiro H."/>
            <person name="Siaut M."/>
            <person name="Stanley M."/>
            <person name="Sussman M.R."/>
            <person name="Taylor A.R."/>
            <person name="Vardi A."/>
            <person name="von Dassow P."/>
            <person name="Vyverman W."/>
            <person name="Willis A."/>
            <person name="Wyrwicz L.S."/>
            <person name="Rokhsar D.S."/>
            <person name="Weissenbach J."/>
            <person name="Armbrust E.V."/>
            <person name="Green B.R."/>
            <person name="Van de Peer Y."/>
            <person name="Grigoriev I.V."/>
        </authorList>
    </citation>
    <scope>NUCLEOTIDE SEQUENCE [LARGE SCALE GENOMIC DNA]</scope>
    <source>
        <strain evidence="2 3">CCMP1335</strain>
    </source>
</reference>
<keyword evidence="3" id="KW-1185">Reference proteome</keyword>
<proteinExistence type="predicted"/>
<dbReference type="GeneID" id="7442180"/>
<dbReference type="KEGG" id="tps:THAPS_10795"/>
<feature type="region of interest" description="Disordered" evidence="1">
    <location>
        <begin position="90"/>
        <end position="114"/>
    </location>
</feature>
<dbReference type="eggNOG" id="ENOG502SSM5">
    <property type="taxonomic scope" value="Eukaryota"/>
</dbReference>
<dbReference type="HOGENOM" id="CLU_764194_0_0_1"/>
<sequence length="363" mass="41214">MTSRTSLLAQAQIASSAAYRRSPAMMAVMSSSAPSVGCRNRQLTDDKRVVYSQSRRSYASHRHRHLLNSNFIHPNYNQLQSTIRCHIQRRSESTLPSQQSHQPSDPSSSTADLASQQNTLMNEASYLTRALYRNCLKSVKVLAKGNKRDEEDFATRENHERDQFSSFTSTGDLRISMAPPVNRQNELSSRANYYKAYCRENFDGHWNLLGRDGFHLGEEGSMRHGLGGALSSGGLGGGGGQEGNGYQGGHHHLGGQMAGQYSGQVSGSKKNEDVNESNLQHYMWREEQIEQFVYLIKYGEEKRQWVLMDYEFDDPCKSQGWSEEIQRRIAAFETNANALVKDMYHRRGWTHSSDYEQYDKQSE</sequence>
<reference evidence="2 3" key="1">
    <citation type="journal article" date="2004" name="Science">
        <title>The genome of the diatom Thalassiosira pseudonana: ecology, evolution, and metabolism.</title>
        <authorList>
            <person name="Armbrust E.V."/>
            <person name="Berges J.A."/>
            <person name="Bowler C."/>
            <person name="Green B.R."/>
            <person name="Martinez D."/>
            <person name="Putnam N.H."/>
            <person name="Zhou S."/>
            <person name="Allen A.E."/>
            <person name="Apt K.E."/>
            <person name="Bechner M."/>
            <person name="Brzezinski M.A."/>
            <person name="Chaal B.K."/>
            <person name="Chiovitti A."/>
            <person name="Davis A.K."/>
            <person name="Demarest M.S."/>
            <person name="Detter J.C."/>
            <person name="Glavina T."/>
            <person name="Goodstein D."/>
            <person name="Hadi M.Z."/>
            <person name="Hellsten U."/>
            <person name="Hildebrand M."/>
            <person name="Jenkins B.D."/>
            <person name="Jurka J."/>
            <person name="Kapitonov V.V."/>
            <person name="Kroger N."/>
            <person name="Lau W.W."/>
            <person name="Lane T.W."/>
            <person name="Larimer F.W."/>
            <person name="Lippmeier J.C."/>
            <person name="Lucas S."/>
            <person name="Medina M."/>
            <person name="Montsant A."/>
            <person name="Obornik M."/>
            <person name="Parker M.S."/>
            <person name="Palenik B."/>
            <person name="Pazour G.J."/>
            <person name="Richardson P.M."/>
            <person name="Rynearson T.A."/>
            <person name="Saito M.A."/>
            <person name="Schwartz D.C."/>
            <person name="Thamatrakoln K."/>
            <person name="Valentin K."/>
            <person name="Vardi A."/>
            <person name="Wilkerson F.P."/>
            <person name="Rokhsar D.S."/>
        </authorList>
    </citation>
    <scope>NUCLEOTIDE SEQUENCE [LARGE SCALE GENOMIC DNA]</scope>
    <source>
        <strain evidence="2 3">CCMP1335</strain>
    </source>
</reference>
<feature type="non-terminal residue" evidence="2">
    <location>
        <position position="1"/>
    </location>
</feature>